<gene>
    <name evidence="2" type="ORF">OUO13_13180</name>
</gene>
<name>A0A9X3ITB7_9GAMM</name>
<proteinExistence type="predicted"/>
<dbReference type="InterPro" id="IPR006528">
    <property type="entry name" value="Phage_head_morphogenesis_dom"/>
</dbReference>
<accession>A0A9X3ITB7</accession>
<organism evidence="2 3">
    <name type="scientific">Parathalassolituus penaei</name>
    <dbReference type="NCBI Taxonomy" id="2997323"/>
    <lineage>
        <taxon>Bacteria</taxon>
        <taxon>Pseudomonadati</taxon>
        <taxon>Pseudomonadota</taxon>
        <taxon>Gammaproteobacteria</taxon>
        <taxon>Oceanospirillales</taxon>
        <taxon>Oceanospirillaceae</taxon>
        <taxon>Parathalassolituus</taxon>
    </lineage>
</organism>
<sequence>MPTSNTAAIDLGYAISLPPADAIAYFESKGYAIGWNWQDVWQEKHTQAFTVAKVARLDILQTLSDGVLTALKDGTTERTFIKTLTPLLQKAGWWGEKWITDSQGNTEVVQEGSPHRLKTIYRTNLQTSYQAGRYQQQKDNANARPYWQYIAIRDNVTRPGHRKFHGKVFRYDDPIWQTLYPPNDWGCRCRVRALTASQVEQMGLTVENSADHIATEHIDAGINAHTGEVYQATVTGFDDGKTRLLPGAGWSYNSGQSWREQLLQQAEQKLGAMPPLFGQKLLTLFMESVAAVVSRD</sequence>
<protein>
    <submittedName>
        <fullName evidence="2">Phage minor head protein</fullName>
    </submittedName>
</protein>
<keyword evidence="3" id="KW-1185">Reference proteome</keyword>
<evidence type="ECO:0000313" key="2">
    <source>
        <dbReference type="EMBL" id="MCY0966140.1"/>
    </source>
</evidence>
<dbReference type="Pfam" id="PF04233">
    <property type="entry name" value="Phage_Mu_F"/>
    <property type="match status" value="1"/>
</dbReference>
<dbReference type="NCBIfam" id="TIGR01641">
    <property type="entry name" value="phageSPP1_gp7"/>
    <property type="match status" value="1"/>
</dbReference>
<dbReference type="EMBL" id="JAPNOA010000039">
    <property type="protein sequence ID" value="MCY0966140.1"/>
    <property type="molecule type" value="Genomic_DNA"/>
</dbReference>
<evidence type="ECO:0000313" key="3">
    <source>
        <dbReference type="Proteomes" id="UP001150830"/>
    </source>
</evidence>
<dbReference type="AlphaFoldDB" id="A0A9X3ITB7"/>
<comment type="caution">
    <text evidence="2">The sequence shown here is derived from an EMBL/GenBank/DDBJ whole genome shotgun (WGS) entry which is preliminary data.</text>
</comment>
<feature type="domain" description="Phage head morphogenesis" evidence="1">
    <location>
        <begin position="62"/>
        <end position="191"/>
    </location>
</feature>
<dbReference type="Proteomes" id="UP001150830">
    <property type="component" value="Unassembled WGS sequence"/>
</dbReference>
<reference evidence="2" key="1">
    <citation type="submission" date="2022-11" db="EMBL/GenBank/DDBJ databases">
        <title>Parathalassolutuus dongxingensis gen. nov., sp. nov., a novel member of family Oceanospirillaceae isolated from a coastal shrimp pond in Guangxi, China.</title>
        <authorList>
            <person name="Chen H."/>
        </authorList>
    </citation>
    <scope>NUCLEOTIDE SEQUENCE</scope>
    <source>
        <strain evidence="2">G-43</strain>
    </source>
</reference>
<dbReference type="RefSeq" id="WP_283174351.1">
    <property type="nucleotide sequence ID" value="NZ_JAPNOA010000039.1"/>
</dbReference>
<evidence type="ECO:0000259" key="1">
    <source>
        <dbReference type="Pfam" id="PF04233"/>
    </source>
</evidence>